<dbReference type="SMART" id="SM00353">
    <property type="entry name" value="HLH"/>
    <property type="match status" value="1"/>
</dbReference>
<dbReference type="PROSITE" id="PS50888">
    <property type="entry name" value="BHLH"/>
    <property type="match status" value="1"/>
</dbReference>
<dbReference type="AlphaFoldDB" id="A0A7D9HQK5"/>
<evidence type="ECO:0000313" key="1">
    <source>
        <dbReference type="EMBL" id="CAB3988378.1"/>
    </source>
</evidence>
<dbReference type="OrthoDB" id="6085656at2759"/>
<dbReference type="InterPro" id="IPR011598">
    <property type="entry name" value="bHLH_dom"/>
</dbReference>
<organism evidence="1 2">
    <name type="scientific">Paramuricea clavata</name>
    <name type="common">Red gorgonian</name>
    <name type="synonym">Violescent sea-whip</name>
    <dbReference type="NCBI Taxonomy" id="317549"/>
    <lineage>
        <taxon>Eukaryota</taxon>
        <taxon>Metazoa</taxon>
        <taxon>Cnidaria</taxon>
        <taxon>Anthozoa</taxon>
        <taxon>Octocorallia</taxon>
        <taxon>Malacalcyonacea</taxon>
        <taxon>Plexauridae</taxon>
        <taxon>Paramuricea</taxon>
    </lineage>
</organism>
<evidence type="ECO:0000313" key="2">
    <source>
        <dbReference type="Proteomes" id="UP001152795"/>
    </source>
</evidence>
<dbReference type="Pfam" id="PF00010">
    <property type="entry name" value="HLH"/>
    <property type="match status" value="1"/>
</dbReference>
<comment type="caution">
    <text evidence="1">The sequence shown here is derived from an EMBL/GenBank/DDBJ whole genome shotgun (WGS) entry which is preliminary data.</text>
</comment>
<name>A0A7D9HQK5_PARCT</name>
<dbReference type="Proteomes" id="UP001152795">
    <property type="component" value="Unassembled WGS sequence"/>
</dbReference>
<reference evidence="1" key="1">
    <citation type="submission" date="2020-04" db="EMBL/GenBank/DDBJ databases">
        <authorList>
            <person name="Alioto T."/>
            <person name="Alioto T."/>
            <person name="Gomez Garrido J."/>
        </authorList>
    </citation>
    <scope>NUCLEOTIDE SEQUENCE</scope>
    <source>
        <strain evidence="1">A484AB</strain>
    </source>
</reference>
<dbReference type="Gene3D" id="4.10.280.10">
    <property type="entry name" value="Helix-loop-helix DNA-binding domain"/>
    <property type="match status" value="1"/>
</dbReference>
<keyword evidence="2" id="KW-1185">Reference proteome</keyword>
<proteinExistence type="predicted"/>
<accession>A0A7D9HQK5</accession>
<dbReference type="InterPro" id="IPR036638">
    <property type="entry name" value="HLH_DNA-bd_sf"/>
</dbReference>
<dbReference type="GO" id="GO:0046983">
    <property type="term" value="F:protein dimerization activity"/>
    <property type="evidence" value="ECO:0007669"/>
    <property type="project" value="InterPro"/>
</dbReference>
<sequence>MLPSLENHCIEAHFGVSNKQIKAKKRQLERVRRQRINERLEKLKVIVMKHLGNDVGFYPPMEKADILELAIRCLEGKEEPCSSEETAIPNRKPFERLENIPSPNGKLKLETTPIRKQCLKTTSTSEPDENTTVIGQFPAEFKPLLQHPIRSFSMRNEYDDAIRMGQSNQSPVKTNDSLKKNPIWRPWTL</sequence>
<gene>
    <name evidence="1" type="ORF">PACLA_8A045109</name>
</gene>
<dbReference type="EMBL" id="CACRXK020001314">
    <property type="protein sequence ID" value="CAB3988378.1"/>
    <property type="molecule type" value="Genomic_DNA"/>
</dbReference>
<dbReference type="SUPFAM" id="SSF47459">
    <property type="entry name" value="HLH, helix-loop-helix DNA-binding domain"/>
    <property type="match status" value="1"/>
</dbReference>
<protein>
    <submittedName>
        <fullName evidence="1">Transcription factor HES-2-like</fullName>
    </submittedName>
</protein>